<evidence type="ECO:0000313" key="2">
    <source>
        <dbReference type="Proteomes" id="UP001168363"/>
    </source>
</evidence>
<comment type="caution">
    <text evidence="1">The sequence shown here is derived from an EMBL/GenBank/DDBJ whole genome shotgun (WGS) entry which is preliminary data.</text>
</comment>
<dbReference type="Proteomes" id="UP001168363">
    <property type="component" value="Unassembled WGS sequence"/>
</dbReference>
<organism evidence="1 2">
    <name type="scientific">Nocardioides cremeus</name>
    <dbReference type="NCBI Taxonomy" id="3058044"/>
    <lineage>
        <taxon>Bacteria</taxon>
        <taxon>Bacillati</taxon>
        <taxon>Actinomycetota</taxon>
        <taxon>Actinomycetes</taxon>
        <taxon>Propionibacteriales</taxon>
        <taxon>Nocardioidaceae</taxon>
        <taxon>Nocardioides</taxon>
    </lineage>
</organism>
<dbReference type="RefSeq" id="WP_292605050.1">
    <property type="nucleotide sequence ID" value="NZ_JAULSC010000040.1"/>
</dbReference>
<keyword evidence="2" id="KW-1185">Reference proteome</keyword>
<accession>A0ABT8TVR9</accession>
<evidence type="ECO:0000313" key="1">
    <source>
        <dbReference type="EMBL" id="MDO3398067.1"/>
    </source>
</evidence>
<gene>
    <name evidence="1" type="ORF">QWJ41_20250</name>
</gene>
<dbReference type="EMBL" id="JAULSC010000040">
    <property type="protein sequence ID" value="MDO3398067.1"/>
    <property type="molecule type" value="Genomic_DNA"/>
</dbReference>
<reference evidence="1" key="1">
    <citation type="submission" date="2023-06" db="EMBL/GenBank/DDBJ databases">
        <title>Genome sequence of Nocardioides sp. SOB44.</title>
        <authorList>
            <person name="Zhang G."/>
        </authorList>
    </citation>
    <scope>NUCLEOTIDE SEQUENCE</scope>
    <source>
        <strain evidence="1">SOB44</strain>
    </source>
</reference>
<protein>
    <submittedName>
        <fullName evidence="1">Uncharacterized protein</fullName>
    </submittedName>
</protein>
<proteinExistence type="predicted"/>
<name>A0ABT8TVR9_9ACTN</name>
<sequence>MSDGGVGAITSMEMMWQQDDSGIAAVVAELCDARLVGGATDTGCDLTGKVPADRVAGDGAPEICTEFVTEERLPTANAAERPKGRSAAFVQVSGCSLRSFGVAE</sequence>